<keyword evidence="2" id="KW-1185">Reference proteome</keyword>
<gene>
    <name evidence="1" type="ORF">CJ305_12755</name>
</gene>
<dbReference type="SUPFAM" id="SSF49464">
    <property type="entry name" value="Carboxypeptidase regulatory domain-like"/>
    <property type="match status" value="1"/>
</dbReference>
<dbReference type="RefSeq" id="WP_099646666.1">
    <property type="nucleotide sequence ID" value="NZ_KZ319292.1"/>
</dbReference>
<protein>
    <recommendedName>
        <fullName evidence="3">Carboxypeptidase-like regulatory domain-containing protein</fullName>
    </recommendedName>
</protein>
<evidence type="ECO:0008006" key="3">
    <source>
        <dbReference type="Google" id="ProtNLM"/>
    </source>
</evidence>
<accession>A0A2G1VQL0</accession>
<organism evidence="1 2">
    <name type="scientific">Leeuwenhoekiella nanhaiensis</name>
    <dbReference type="NCBI Taxonomy" id="1655491"/>
    <lineage>
        <taxon>Bacteria</taxon>
        <taxon>Pseudomonadati</taxon>
        <taxon>Bacteroidota</taxon>
        <taxon>Flavobacteriia</taxon>
        <taxon>Flavobacteriales</taxon>
        <taxon>Flavobacteriaceae</taxon>
        <taxon>Leeuwenhoekiella</taxon>
    </lineage>
</organism>
<dbReference type="Gene3D" id="2.60.40.1120">
    <property type="entry name" value="Carboxypeptidase-like, regulatory domain"/>
    <property type="match status" value="1"/>
</dbReference>
<comment type="caution">
    <text evidence="1">The sequence shown here is derived from an EMBL/GenBank/DDBJ whole genome shotgun (WGS) entry which is preliminary data.</text>
</comment>
<name>A0A2G1VQL0_9FLAO</name>
<dbReference type="Proteomes" id="UP000229433">
    <property type="component" value="Unassembled WGS sequence"/>
</dbReference>
<dbReference type="Pfam" id="PF13715">
    <property type="entry name" value="CarbopepD_reg_2"/>
    <property type="match status" value="1"/>
</dbReference>
<evidence type="ECO:0000313" key="2">
    <source>
        <dbReference type="Proteomes" id="UP000229433"/>
    </source>
</evidence>
<reference evidence="1 2" key="1">
    <citation type="submission" date="2017-08" db="EMBL/GenBank/DDBJ databases">
        <title>The whole genome shortgun sequences of strain Leeuwenhoekiella nanhaiensis G18 from the South China Sea.</title>
        <authorList>
            <person name="Liu Q."/>
        </authorList>
    </citation>
    <scope>NUCLEOTIDE SEQUENCE [LARGE SCALE GENOMIC DNA]</scope>
    <source>
        <strain evidence="1 2">G18</strain>
    </source>
</reference>
<dbReference type="EMBL" id="NQXA01000010">
    <property type="protein sequence ID" value="PHQ29051.1"/>
    <property type="molecule type" value="Genomic_DNA"/>
</dbReference>
<proteinExistence type="predicted"/>
<evidence type="ECO:0000313" key="1">
    <source>
        <dbReference type="EMBL" id="PHQ29051.1"/>
    </source>
</evidence>
<dbReference type="AlphaFoldDB" id="A0A2G1VQL0"/>
<sequence length="431" mass="49593">MKTIKSYHNLKRSLNLIFSCLGFLFLLSHVNLLTAQENEAFIEYKGTVIDADTQDPLPFVNILIEGSNIATVTNSEGDFVLKIPQAMPQAKVSFGYPGYEKLLIILSDLSRTENTISLNPQATELDAVNVTRPKSAEALVRLVFENRNQNYLDDETYMTAFYRESINRRNRSASLAEAVVAIEKKPYTSSGKDLVAIYKARKSTDYDRLDTVALKLQGGPLNALYADLMKYPEFFMTPETISDYDFSFGEPVTDDGRLVYTVNFRQKETIIDPLYYGKLFIDANSYALTNAVYNMNVENRKLAADLFVRKKPNQVKVWPTEITYRVDYRNRDGKWYYGYSNVKLEFVVNWKRKLFNNKYRISSEMLVTDWEKSIPVADISRKSKFKNNTILADEVSGFADPEFWGAYNLIEPEKSIEQAIEKIQRQIQRSE</sequence>
<dbReference type="InterPro" id="IPR008969">
    <property type="entry name" value="CarboxyPept-like_regulatory"/>
</dbReference>
<dbReference type="OrthoDB" id="1413766at2"/>